<proteinExistence type="predicted"/>
<dbReference type="SUPFAM" id="SSF46966">
    <property type="entry name" value="Spectrin repeat"/>
    <property type="match status" value="3"/>
</dbReference>
<dbReference type="PANTHER" id="PTHR22826">
    <property type="entry name" value="RHO GUANINE EXCHANGE FACTOR-RELATED"/>
    <property type="match status" value="1"/>
</dbReference>
<dbReference type="CDD" id="cd00176">
    <property type="entry name" value="SPEC"/>
    <property type="match status" value="1"/>
</dbReference>
<evidence type="ECO:0000313" key="5">
    <source>
        <dbReference type="Proteomes" id="UP000494165"/>
    </source>
</evidence>
<dbReference type="PANTHER" id="PTHR22826:SF106">
    <property type="entry name" value="TRIO, ISOFORM A"/>
    <property type="match status" value="1"/>
</dbReference>
<dbReference type="Gene3D" id="1.20.58.60">
    <property type="match status" value="2"/>
</dbReference>
<dbReference type="InterPro" id="IPR051336">
    <property type="entry name" value="RhoGEF_Guanine_NuclExch_SF"/>
</dbReference>
<dbReference type="CDD" id="cd00170">
    <property type="entry name" value="SEC14"/>
    <property type="match status" value="1"/>
</dbReference>
<evidence type="ECO:0000256" key="1">
    <source>
        <dbReference type="ARBA" id="ARBA00022658"/>
    </source>
</evidence>
<dbReference type="GO" id="GO:0019898">
    <property type="term" value="C:extrinsic component of membrane"/>
    <property type="evidence" value="ECO:0007669"/>
    <property type="project" value="TreeGrafter"/>
</dbReference>
<evidence type="ECO:0000259" key="3">
    <source>
        <dbReference type="SMART" id="SM00516"/>
    </source>
</evidence>
<dbReference type="OrthoDB" id="10256089at2759"/>
<accession>A0A8S1DNZ5</accession>
<dbReference type="Pfam" id="PF13716">
    <property type="entry name" value="CRAL_TRIO_2"/>
    <property type="match status" value="1"/>
</dbReference>
<dbReference type="AlphaFoldDB" id="A0A8S1DNZ5"/>
<dbReference type="InterPro" id="IPR001251">
    <property type="entry name" value="CRAL-TRIO_dom"/>
</dbReference>
<dbReference type="EMBL" id="CADEPI010000285">
    <property type="protein sequence ID" value="CAB3382816.1"/>
    <property type="molecule type" value="Genomic_DNA"/>
</dbReference>
<dbReference type="GO" id="GO:0007411">
    <property type="term" value="P:axon guidance"/>
    <property type="evidence" value="ECO:0007669"/>
    <property type="project" value="TreeGrafter"/>
</dbReference>
<feature type="region of interest" description="Disordered" evidence="2">
    <location>
        <begin position="232"/>
        <end position="255"/>
    </location>
</feature>
<evidence type="ECO:0000313" key="4">
    <source>
        <dbReference type="EMBL" id="CAB3382816.1"/>
    </source>
</evidence>
<protein>
    <recommendedName>
        <fullName evidence="3">CRAL-TRIO domain-containing protein</fullName>
    </recommendedName>
</protein>
<organism evidence="4 5">
    <name type="scientific">Cloeon dipterum</name>
    <dbReference type="NCBI Taxonomy" id="197152"/>
    <lineage>
        <taxon>Eukaryota</taxon>
        <taxon>Metazoa</taxon>
        <taxon>Ecdysozoa</taxon>
        <taxon>Arthropoda</taxon>
        <taxon>Hexapoda</taxon>
        <taxon>Insecta</taxon>
        <taxon>Pterygota</taxon>
        <taxon>Palaeoptera</taxon>
        <taxon>Ephemeroptera</taxon>
        <taxon>Pisciforma</taxon>
        <taxon>Baetidae</taxon>
        <taxon>Cloeon</taxon>
    </lineage>
</organism>
<reference evidence="4 5" key="1">
    <citation type="submission" date="2020-04" db="EMBL/GenBank/DDBJ databases">
        <authorList>
            <person name="Alioto T."/>
            <person name="Alioto T."/>
            <person name="Gomez Garrido J."/>
        </authorList>
    </citation>
    <scope>NUCLEOTIDE SEQUENCE [LARGE SCALE GENOMIC DNA]</scope>
</reference>
<sequence length="620" mass="69908">MDSPRALDVLPLLQERLAELPGARDRRGGPVLFFPATPRRERAKPEDYRRLLQYLLSIPCEEQRELGFAVVIDMRGSTWSTVKPILKVLQEHCNALIHVAYIIKPDNFWQKQRTSLASHKYKFETCLIGLDALPKSIDTSQLTLDLDGSLIYDHAHWIEMRLALEDFLWQAADLLDRLDDLQEDLSRGDLADDLAGAKAALDLHNEMKKKILKAPVEEVDLVGQRLLQRLSGEGGPSGYDSGYSGRDSEASSGTTNPDLQACVPDILQHLEAGRTAQQQLLSLWAHKKARLDQCFQLRLFEQDCDKMLDWICRNREVFLSNYVEIGHSYQLAQQLQEEHNHFTANSMNAFININRVLGAASRLLETGHYAANRIRHVAGRLERAWKEFAAGLDERNAVLSLSVMFHHKAEQLHAIYVESTPAWSQACEVGNAPSDISELEAAIHSHQSLYEAMCQAYTEVHSTSKKLLYQLDHLVQVCNQPGMESDRKHGEGPSYEGSRGSGGGNPAADYSEGAGHVLNVIHQILNHHRALEQRWHSNKIKLHQRLALRLFQGDVKQVLDWLDNHGEVFLCKNTGIGRSLAKARVYQKSHEHFERVAQVGPLHTLLPLLIINAPLLEGTN</sequence>
<feature type="domain" description="CRAL-TRIO" evidence="3">
    <location>
        <begin position="12"/>
        <end position="151"/>
    </location>
</feature>
<name>A0A8S1DNZ5_9INSE</name>
<keyword evidence="1" id="KW-0344">Guanine-nucleotide releasing factor</keyword>
<feature type="region of interest" description="Disordered" evidence="2">
    <location>
        <begin position="482"/>
        <end position="508"/>
    </location>
</feature>
<dbReference type="SMART" id="SM00516">
    <property type="entry name" value="SEC14"/>
    <property type="match status" value="1"/>
</dbReference>
<dbReference type="SMART" id="SM00150">
    <property type="entry name" value="SPEC"/>
    <property type="match status" value="2"/>
</dbReference>
<dbReference type="Proteomes" id="UP000494165">
    <property type="component" value="Unassembled WGS sequence"/>
</dbReference>
<comment type="caution">
    <text evidence="4">The sequence shown here is derived from an EMBL/GenBank/DDBJ whole genome shotgun (WGS) entry which is preliminary data.</text>
</comment>
<gene>
    <name evidence="4" type="ORF">CLODIP_2_CD11528</name>
</gene>
<dbReference type="InterPro" id="IPR018159">
    <property type="entry name" value="Spectrin/alpha-actinin"/>
</dbReference>
<dbReference type="Pfam" id="PF00435">
    <property type="entry name" value="Spectrin"/>
    <property type="match status" value="1"/>
</dbReference>
<keyword evidence="5" id="KW-1185">Reference proteome</keyword>
<evidence type="ECO:0000256" key="2">
    <source>
        <dbReference type="SAM" id="MobiDB-lite"/>
    </source>
</evidence>
<dbReference type="GO" id="GO:0005737">
    <property type="term" value="C:cytoplasm"/>
    <property type="evidence" value="ECO:0007669"/>
    <property type="project" value="TreeGrafter"/>
</dbReference>
<dbReference type="GO" id="GO:0005085">
    <property type="term" value="F:guanyl-nucleotide exchange factor activity"/>
    <property type="evidence" value="ECO:0007669"/>
    <property type="project" value="UniProtKB-KW"/>
</dbReference>
<dbReference type="InterPro" id="IPR002017">
    <property type="entry name" value="Spectrin_repeat"/>
</dbReference>